<proteinExistence type="predicted"/>
<dbReference type="AlphaFoldDB" id="E8U8N6"/>
<dbReference type="SUPFAM" id="SSF143990">
    <property type="entry name" value="YbiA-like"/>
    <property type="match status" value="1"/>
</dbReference>
<sequence length="146" mass="16458">MKAIRFYRQGDAYGTFSNFSAHPIHVDGVTWPTTEHYFQAQKFLDPELQAMIRALPTAGDAAKTGRRRDLPLRADWEAVKEDVMRTALHAKFTQHEDARTLLLSTGDASLIEHTRNDTYWADGGDGHGLNRLGLLLMDLRAALRHA</sequence>
<comment type="catalytic activity">
    <reaction evidence="2">
        <text>2,5-diamino-6-hydroxy-4-(5-phosphoribosylamino)-pyrimidine + H2O = 2,5,6-triamino-4-hydroxypyrimidine + D-ribose 5-phosphate</text>
        <dbReference type="Rhea" id="RHEA:23436"/>
        <dbReference type="ChEBI" id="CHEBI:15377"/>
        <dbReference type="ChEBI" id="CHEBI:58614"/>
        <dbReference type="ChEBI" id="CHEBI:78346"/>
        <dbReference type="ChEBI" id="CHEBI:137796"/>
    </reaction>
</comment>
<dbReference type="Gene3D" id="1.10.357.40">
    <property type="entry name" value="YbiA-like"/>
    <property type="match status" value="1"/>
</dbReference>
<dbReference type="NCBIfam" id="TIGR02464">
    <property type="entry name" value="ribofla_fusion"/>
    <property type="match status" value="1"/>
</dbReference>
<keyword evidence="5" id="KW-1185">Reference proteome</keyword>
<dbReference type="OrthoDB" id="67297at2"/>
<evidence type="ECO:0000256" key="2">
    <source>
        <dbReference type="ARBA" id="ARBA00000751"/>
    </source>
</evidence>
<dbReference type="InterPro" id="IPR012816">
    <property type="entry name" value="NADAR"/>
</dbReference>
<evidence type="ECO:0000313" key="4">
    <source>
        <dbReference type="EMBL" id="ADV67425.1"/>
    </source>
</evidence>
<comment type="catalytic activity">
    <reaction evidence="1">
        <text>5-amino-6-(5-phospho-D-ribosylamino)uracil + H2O = 5,6-diaminouracil + D-ribose 5-phosphate</text>
        <dbReference type="Rhea" id="RHEA:55020"/>
        <dbReference type="ChEBI" id="CHEBI:15377"/>
        <dbReference type="ChEBI" id="CHEBI:46252"/>
        <dbReference type="ChEBI" id="CHEBI:58453"/>
        <dbReference type="ChEBI" id="CHEBI:78346"/>
    </reaction>
</comment>
<gene>
    <name evidence="4" type="ordered locus">Deima_1776</name>
</gene>
<dbReference type="STRING" id="709986.Deima_1776"/>
<organism evidence="4 5">
    <name type="scientific">Deinococcus maricopensis (strain DSM 21211 / LMG 22137 / NRRL B-23946 / LB-34)</name>
    <dbReference type="NCBI Taxonomy" id="709986"/>
    <lineage>
        <taxon>Bacteria</taxon>
        <taxon>Thermotogati</taxon>
        <taxon>Deinococcota</taxon>
        <taxon>Deinococci</taxon>
        <taxon>Deinococcales</taxon>
        <taxon>Deinococcaceae</taxon>
        <taxon>Deinococcus</taxon>
    </lineage>
</organism>
<dbReference type="InterPro" id="IPR037238">
    <property type="entry name" value="YbiA-like_sf"/>
</dbReference>
<dbReference type="EMBL" id="CP002454">
    <property type="protein sequence ID" value="ADV67425.1"/>
    <property type="molecule type" value="Genomic_DNA"/>
</dbReference>
<accession>E8U8N6</accession>
<protein>
    <recommendedName>
        <fullName evidence="3">NADAR domain-containing protein</fullName>
    </recommendedName>
</protein>
<dbReference type="Proteomes" id="UP000008635">
    <property type="component" value="Chromosome"/>
</dbReference>
<name>E8U8N6_DEIML</name>
<dbReference type="KEGG" id="dmr:Deima_1776"/>
<dbReference type="CDD" id="cd15457">
    <property type="entry name" value="NADAR"/>
    <property type="match status" value="1"/>
</dbReference>
<dbReference type="RefSeq" id="WP_013556930.1">
    <property type="nucleotide sequence ID" value="NC_014958.1"/>
</dbReference>
<dbReference type="HOGENOM" id="CLU_084247_3_1_0"/>
<evidence type="ECO:0000256" key="1">
    <source>
        <dbReference type="ARBA" id="ARBA00000022"/>
    </source>
</evidence>
<dbReference type="eggNOG" id="COG3236">
    <property type="taxonomic scope" value="Bacteria"/>
</dbReference>
<feature type="domain" description="NADAR" evidence="3">
    <location>
        <begin position="6"/>
        <end position="144"/>
    </location>
</feature>
<evidence type="ECO:0000313" key="5">
    <source>
        <dbReference type="Proteomes" id="UP000008635"/>
    </source>
</evidence>
<dbReference type="Pfam" id="PF08719">
    <property type="entry name" value="NADAR"/>
    <property type="match status" value="1"/>
</dbReference>
<reference evidence="4 5" key="1">
    <citation type="journal article" date="2011" name="Stand. Genomic Sci.">
        <title>Complete genome sequence of Deinococcus maricopensis type strain (LB-34).</title>
        <authorList>
            <person name="Pukall R."/>
            <person name="Zeytun A."/>
            <person name="Lucas S."/>
            <person name="Lapidus A."/>
            <person name="Hammon N."/>
            <person name="Deshpande S."/>
            <person name="Nolan M."/>
            <person name="Cheng J.F."/>
            <person name="Pitluck S."/>
            <person name="Liolios K."/>
            <person name="Pagani I."/>
            <person name="Mikhailova N."/>
            <person name="Ivanova N."/>
            <person name="Mavromatis K."/>
            <person name="Pati A."/>
            <person name="Tapia R."/>
            <person name="Han C."/>
            <person name="Goodwin L."/>
            <person name="Chen A."/>
            <person name="Palaniappan K."/>
            <person name="Land M."/>
            <person name="Hauser L."/>
            <person name="Chang Y.J."/>
            <person name="Jeffries C.D."/>
            <person name="Brambilla E.M."/>
            <person name="Rohde M."/>
            <person name="Goker M."/>
            <person name="Detter J.C."/>
            <person name="Woyke T."/>
            <person name="Bristow J."/>
            <person name="Eisen J.A."/>
            <person name="Markowitz V."/>
            <person name="Hugenholtz P."/>
            <person name="Kyrpides N.C."/>
            <person name="Klenk H.P."/>
        </authorList>
    </citation>
    <scope>NUCLEOTIDE SEQUENCE [LARGE SCALE GENOMIC DNA]</scope>
    <source>
        <strain evidence="5">DSM 21211 / LMG 22137 / NRRL B-23946 / LB-34</strain>
    </source>
</reference>
<reference evidence="5" key="2">
    <citation type="submission" date="2011-01" db="EMBL/GenBank/DDBJ databases">
        <title>The complete genome of Deinococcus maricopensis DSM 21211.</title>
        <authorList>
            <consortium name="US DOE Joint Genome Institute (JGI-PGF)"/>
            <person name="Lucas S."/>
            <person name="Copeland A."/>
            <person name="Lapidus A."/>
            <person name="Goodwin L."/>
            <person name="Pitluck S."/>
            <person name="Kyrpides N."/>
            <person name="Mavromatis K."/>
            <person name="Pagani I."/>
            <person name="Ivanova N."/>
            <person name="Ovchinnikova G."/>
            <person name="Zeytun A."/>
            <person name="Detter J.C."/>
            <person name="Han C."/>
            <person name="Land M."/>
            <person name="Hauser L."/>
            <person name="Markowitz V."/>
            <person name="Cheng J.-F."/>
            <person name="Hugenholtz P."/>
            <person name="Woyke T."/>
            <person name="Wu D."/>
            <person name="Pukall R."/>
            <person name="Gehrich-Schroeter G."/>
            <person name="Brambilla E."/>
            <person name="Klenk H.-P."/>
            <person name="Eisen J.A."/>
        </authorList>
    </citation>
    <scope>NUCLEOTIDE SEQUENCE [LARGE SCALE GENOMIC DNA]</scope>
    <source>
        <strain evidence="5">DSM 21211 / LMG 22137 / NRRL B-23946 / LB-34</strain>
    </source>
</reference>
<evidence type="ECO:0000259" key="3">
    <source>
        <dbReference type="Pfam" id="PF08719"/>
    </source>
</evidence>